<dbReference type="STRING" id="1499967.U27_01231"/>
<dbReference type="GO" id="GO:0004175">
    <property type="term" value="F:endopeptidase activity"/>
    <property type="evidence" value="ECO:0007669"/>
    <property type="project" value="UniProtKB-ARBA"/>
</dbReference>
<dbReference type="Proteomes" id="UP000030661">
    <property type="component" value="Unassembled WGS sequence"/>
</dbReference>
<dbReference type="Pfam" id="PF02517">
    <property type="entry name" value="Rce1-like"/>
    <property type="match status" value="1"/>
</dbReference>
<evidence type="ECO:0000256" key="1">
    <source>
        <dbReference type="SAM" id="MobiDB-lite"/>
    </source>
</evidence>
<keyword evidence="2" id="KW-0472">Membrane</keyword>
<feature type="transmembrane region" description="Helical" evidence="2">
    <location>
        <begin position="188"/>
        <end position="204"/>
    </location>
</feature>
<gene>
    <name evidence="4" type="ORF">U27_01231</name>
</gene>
<dbReference type="PANTHER" id="PTHR43592:SF15">
    <property type="entry name" value="CAAX AMINO TERMINAL PROTEASE FAMILY PROTEIN"/>
    <property type="match status" value="1"/>
</dbReference>
<keyword evidence="2" id="KW-0812">Transmembrane</keyword>
<sequence>MIYPEDLPQTHLPAMPTTPTLKETLWMYVFSSILLVTLGSLVQHLHLLSGLVISELGFVIAPVLLFTCSRQYHVKRTFYLTAIRVKTALLAMLVSSAAFILVGIIAALQEMIFPRSQDYQEIWDAILTQFHQIPLAATLLLISLLPGVCEELLFRGFLLHGLRKKLSNASAIIIVGILFGAFHLDPYRFLPVTLLGVLFGYMVVRTGSILTGMVAHSTNNAIAMLISYAVFRVQSQGISIPDPPTSAEQLYAPEALLALLPIIGIALLVFVLGLRALPHLQPVLEEPGQDQNQDIPSLSFEIDEIMETEEENSDESTESL</sequence>
<dbReference type="InterPro" id="IPR003675">
    <property type="entry name" value="Rce1/LyrA-like_dom"/>
</dbReference>
<feature type="transmembrane region" description="Helical" evidence="2">
    <location>
        <begin position="133"/>
        <end position="154"/>
    </location>
</feature>
<keyword evidence="2" id="KW-1133">Transmembrane helix</keyword>
<proteinExistence type="predicted"/>
<feature type="domain" description="CAAX prenyl protease 2/Lysostaphin resistance protein A-like" evidence="3">
    <location>
        <begin position="135"/>
        <end position="222"/>
    </location>
</feature>
<feature type="transmembrane region" description="Helical" evidence="2">
    <location>
        <begin position="89"/>
        <end position="113"/>
    </location>
</feature>
<feature type="region of interest" description="Disordered" evidence="1">
    <location>
        <begin position="286"/>
        <end position="320"/>
    </location>
</feature>
<protein>
    <submittedName>
        <fullName evidence="4">Abortive infection protein</fullName>
    </submittedName>
</protein>
<name>A0A081C9S6_VECG1</name>
<dbReference type="HOGENOM" id="CLU_867819_0_0_0"/>
<feature type="transmembrane region" description="Helical" evidence="2">
    <location>
        <begin position="166"/>
        <end position="182"/>
    </location>
</feature>
<dbReference type="PANTHER" id="PTHR43592">
    <property type="entry name" value="CAAX AMINO TERMINAL PROTEASE"/>
    <property type="match status" value="1"/>
</dbReference>
<feature type="transmembrane region" description="Helical" evidence="2">
    <location>
        <begin position="48"/>
        <end position="68"/>
    </location>
</feature>
<dbReference type="AlphaFoldDB" id="A0A081C9S6"/>
<feature type="compositionally biased region" description="Acidic residues" evidence="1">
    <location>
        <begin position="301"/>
        <end position="320"/>
    </location>
</feature>
<dbReference type="EMBL" id="DF820478">
    <property type="protein sequence ID" value="GAK61331.1"/>
    <property type="molecule type" value="Genomic_DNA"/>
</dbReference>
<evidence type="ECO:0000313" key="4">
    <source>
        <dbReference type="EMBL" id="GAK61331.1"/>
    </source>
</evidence>
<evidence type="ECO:0000313" key="5">
    <source>
        <dbReference type="Proteomes" id="UP000030661"/>
    </source>
</evidence>
<feature type="transmembrane region" description="Helical" evidence="2">
    <location>
        <begin position="209"/>
        <end position="231"/>
    </location>
</feature>
<feature type="transmembrane region" description="Helical" evidence="2">
    <location>
        <begin position="251"/>
        <end position="274"/>
    </location>
</feature>
<accession>A0A081C9S6</accession>
<evidence type="ECO:0000259" key="3">
    <source>
        <dbReference type="Pfam" id="PF02517"/>
    </source>
</evidence>
<feature type="transmembrane region" description="Helical" evidence="2">
    <location>
        <begin position="25"/>
        <end position="42"/>
    </location>
</feature>
<dbReference type="GO" id="GO:0080120">
    <property type="term" value="P:CAAX-box protein maturation"/>
    <property type="evidence" value="ECO:0007669"/>
    <property type="project" value="UniProtKB-ARBA"/>
</dbReference>
<keyword evidence="5" id="KW-1185">Reference proteome</keyword>
<organism evidence="4">
    <name type="scientific">Vecturithrix granuli</name>
    <dbReference type="NCBI Taxonomy" id="1499967"/>
    <lineage>
        <taxon>Bacteria</taxon>
        <taxon>Candidatus Moduliflexota</taxon>
        <taxon>Candidatus Vecturitrichia</taxon>
        <taxon>Candidatus Vecturitrichales</taxon>
        <taxon>Candidatus Vecturitrichaceae</taxon>
        <taxon>Candidatus Vecturithrix</taxon>
    </lineage>
</organism>
<dbReference type="eggNOG" id="COG1266">
    <property type="taxonomic scope" value="Bacteria"/>
</dbReference>
<reference evidence="4" key="1">
    <citation type="journal article" date="2015" name="PeerJ">
        <title>First genomic representation of candidate bacterial phylum KSB3 points to enhanced environmental sensing as a trigger of wastewater bulking.</title>
        <authorList>
            <person name="Sekiguchi Y."/>
            <person name="Ohashi A."/>
            <person name="Parks D.H."/>
            <person name="Yamauchi T."/>
            <person name="Tyson G.W."/>
            <person name="Hugenholtz P."/>
        </authorList>
    </citation>
    <scope>NUCLEOTIDE SEQUENCE [LARGE SCALE GENOMIC DNA]</scope>
</reference>
<evidence type="ECO:0000256" key="2">
    <source>
        <dbReference type="SAM" id="Phobius"/>
    </source>
</evidence>